<reference evidence="1 2" key="1">
    <citation type="submission" date="2020-06" db="EMBL/GenBank/DDBJ databases">
        <authorList>
            <person name="Li R."/>
            <person name="Bekaert M."/>
        </authorList>
    </citation>
    <scope>NUCLEOTIDE SEQUENCE [LARGE SCALE GENOMIC DNA]</scope>
    <source>
        <strain evidence="2">wild</strain>
    </source>
</reference>
<proteinExistence type="predicted"/>
<evidence type="ECO:0000313" key="1">
    <source>
        <dbReference type="EMBL" id="CAC5357037.1"/>
    </source>
</evidence>
<name>A0A6J7ZTW7_MYTCO</name>
<keyword evidence="2" id="KW-1185">Reference proteome</keyword>
<gene>
    <name evidence="1" type="ORF">MCOR_908</name>
</gene>
<evidence type="ECO:0000313" key="2">
    <source>
        <dbReference type="Proteomes" id="UP000507470"/>
    </source>
</evidence>
<dbReference type="OrthoDB" id="6133900at2759"/>
<organism evidence="1 2">
    <name type="scientific">Mytilus coruscus</name>
    <name type="common">Sea mussel</name>
    <dbReference type="NCBI Taxonomy" id="42192"/>
    <lineage>
        <taxon>Eukaryota</taxon>
        <taxon>Metazoa</taxon>
        <taxon>Spiralia</taxon>
        <taxon>Lophotrochozoa</taxon>
        <taxon>Mollusca</taxon>
        <taxon>Bivalvia</taxon>
        <taxon>Autobranchia</taxon>
        <taxon>Pteriomorphia</taxon>
        <taxon>Mytilida</taxon>
        <taxon>Mytiloidea</taxon>
        <taxon>Mytilidae</taxon>
        <taxon>Mytilinae</taxon>
        <taxon>Mytilus</taxon>
    </lineage>
</organism>
<dbReference type="Proteomes" id="UP000507470">
    <property type="component" value="Unassembled WGS sequence"/>
</dbReference>
<dbReference type="AlphaFoldDB" id="A0A6J7ZTW7"/>
<sequence length="217" mass="23790">MHVSDLKTFLTKRGITFSLYRKQQLVRLCEIAIELQLEVTETQDDYNDMDSFRRTIEILAVICLVGFVTCQSPPSTQPEPTSKAVPEPAPVVRKTVKVTAPQTVATSTKKGCDPACDTPFETCVRLAKCQGNDCFRCAVTVSIVLPGTSKETMTKPAKETPVTLPANLPNVMQLLNSAQNNPLMKMPAQTGNSLFGSQEWVLSCSTVECSSKRIQTT</sequence>
<accession>A0A6J7ZTW7</accession>
<protein>
    <submittedName>
        <fullName evidence="1">Uncharacterized protein</fullName>
    </submittedName>
</protein>
<dbReference type="EMBL" id="CACVKT020000198">
    <property type="protein sequence ID" value="CAC5357037.1"/>
    <property type="molecule type" value="Genomic_DNA"/>
</dbReference>